<dbReference type="InterPro" id="IPR025737">
    <property type="entry name" value="FApF"/>
</dbReference>
<dbReference type="Pfam" id="PF13557">
    <property type="entry name" value="Phenol_MetA_deg"/>
    <property type="match status" value="1"/>
</dbReference>
<dbReference type="EMBL" id="WWCR01000003">
    <property type="protein sequence ID" value="MYM71488.1"/>
    <property type="molecule type" value="Genomic_DNA"/>
</dbReference>
<name>A0A7X4GXE5_9BURK</name>
<comment type="caution">
    <text evidence="1">The sequence shown here is derived from an EMBL/GenBank/DDBJ whole genome shotgun (WGS) entry which is preliminary data.</text>
</comment>
<organism evidence="1 2">
    <name type="scientific">Duganella margarita</name>
    <dbReference type="NCBI Taxonomy" id="2692170"/>
    <lineage>
        <taxon>Bacteria</taxon>
        <taxon>Pseudomonadati</taxon>
        <taxon>Pseudomonadota</taxon>
        <taxon>Betaproteobacteria</taxon>
        <taxon>Burkholderiales</taxon>
        <taxon>Oxalobacteraceae</taxon>
        <taxon>Telluria group</taxon>
        <taxon>Duganella</taxon>
    </lineage>
</organism>
<dbReference type="AlphaFoldDB" id="A0A7X4GXE5"/>
<accession>A0A7X4GXE5</accession>
<proteinExistence type="predicted"/>
<reference evidence="1 2" key="1">
    <citation type="submission" date="2019-12" db="EMBL/GenBank/DDBJ databases">
        <title>Novel species isolated from a subtropical stream in China.</title>
        <authorList>
            <person name="Lu H."/>
        </authorList>
    </citation>
    <scope>NUCLEOTIDE SEQUENCE [LARGE SCALE GENOMIC DNA]</scope>
    <source>
        <strain evidence="1 2">FT134W</strain>
    </source>
</reference>
<evidence type="ECO:0000313" key="1">
    <source>
        <dbReference type="EMBL" id="MYM71488.1"/>
    </source>
</evidence>
<sequence>MAPLYAQDDAVLPYRPSVSTPAQLPTPGQLEFETGFLSAKSSDSRRDSLPYTFKLAFNEQWGVLIEGESFVSSREDGSPRQRGFGDTTFVLKRAFIIDDATAFGLELGAKAPTAKDTIGSGKSDYSINGIFSRDMGPVHMDANLNATRLGAYDAGTGRTQIDWASAFSTPISDKWQAIGELSGTHRENTLNTAQLLVAASYSPTKRLVFDFGVARGLTSATQDWSLFGGVTLPLAKLW</sequence>
<protein>
    <submittedName>
        <fullName evidence="1">Transporter</fullName>
    </submittedName>
</protein>
<gene>
    <name evidence="1" type="ORF">GTP56_04670</name>
</gene>
<evidence type="ECO:0000313" key="2">
    <source>
        <dbReference type="Proteomes" id="UP000469734"/>
    </source>
</evidence>
<dbReference type="Proteomes" id="UP000469734">
    <property type="component" value="Unassembled WGS sequence"/>
</dbReference>